<dbReference type="AlphaFoldDB" id="A0A8J5GHL3"/>
<evidence type="ECO:0000256" key="1">
    <source>
        <dbReference type="SAM" id="Phobius"/>
    </source>
</evidence>
<keyword evidence="1" id="KW-0472">Membrane</keyword>
<gene>
    <name evidence="2" type="ORF">ZIOFF_041526</name>
</gene>
<keyword evidence="3" id="KW-1185">Reference proteome</keyword>
<organism evidence="2 3">
    <name type="scientific">Zingiber officinale</name>
    <name type="common">Ginger</name>
    <name type="synonym">Amomum zingiber</name>
    <dbReference type="NCBI Taxonomy" id="94328"/>
    <lineage>
        <taxon>Eukaryota</taxon>
        <taxon>Viridiplantae</taxon>
        <taxon>Streptophyta</taxon>
        <taxon>Embryophyta</taxon>
        <taxon>Tracheophyta</taxon>
        <taxon>Spermatophyta</taxon>
        <taxon>Magnoliopsida</taxon>
        <taxon>Liliopsida</taxon>
        <taxon>Zingiberales</taxon>
        <taxon>Zingiberaceae</taxon>
        <taxon>Zingiber</taxon>
    </lineage>
</organism>
<keyword evidence="1" id="KW-1133">Transmembrane helix</keyword>
<sequence length="129" mass="14337">MWRARNVLLGSVLGAGICFPLGLHIPMIITLIMLHFASSIFSYMFSLFDSFNLSDAMPGWVHLKLVEMANKELSNSKSADTEGQNDTNKTGVGAAIERLEERLRRELILCTILVVGWTKCVGFVMFLAV</sequence>
<proteinExistence type="predicted"/>
<evidence type="ECO:0000313" key="2">
    <source>
        <dbReference type="EMBL" id="KAG6501643.1"/>
    </source>
</evidence>
<protein>
    <submittedName>
        <fullName evidence="2">Uncharacterized protein</fullName>
    </submittedName>
</protein>
<accession>A0A8J5GHL3</accession>
<name>A0A8J5GHL3_ZINOF</name>
<keyword evidence="1" id="KW-0812">Transmembrane</keyword>
<feature type="transmembrane region" description="Helical" evidence="1">
    <location>
        <begin position="107"/>
        <end position="128"/>
    </location>
</feature>
<feature type="transmembrane region" description="Helical" evidence="1">
    <location>
        <begin position="28"/>
        <end position="48"/>
    </location>
</feature>
<dbReference type="Proteomes" id="UP000734854">
    <property type="component" value="Unassembled WGS sequence"/>
</dbReference>
<reference evidence="2 3" key="1">
    <citation type="submission" date="2020-08" db="EMBL/GenBank/DDBJ databases">
        <title>Plant Genome Project.</title>
        <authorList>
            <person name="Zhang R.-G."/>
        </authorList>
    </citation>
    <scope>NUCLEOTIDE SEQUENCE [LARGE SCALE GENOMIC DNA]</scope>
    <source>
        <tissue evidence="2">Rhizome</tissue>
    </source>
</reference>
<evidence type="ECO:0000313" key="3">
    <source>
        <dbReference type="Proteomes" id="UP000734854"/>
    </source>
</evidence>
<dbReference type="EMBL" id="JACMSC010000011">
    <property type="protein sequence ID" value="KAG6501643.1"/>
    <property type="molecule type" value="Genomic_DNA"/>
</dbReference>
<comment type="caution">
    <text evidence="2">The sequence shown here is derived from an EMBL/GenBank/DDBJ whole genome shotgun (WGS) entry which is preliminary data.</text>
</comment>